<protein>
    <recommendedName>
        <fullName evidence="3">Lantibiotic dehydratase N-terminal domain-containing protein</fullName>
    </recommendedName>
</protein>
<dbReference type="EMBL" id="JADAKE010000010">
    <property type="protein sequence ID" value="MBF8807624.1"/>
    <property type="molecule type" value="Genomic_DNA"/>
</dbReference>
<evidence type="ECO:0000313" key="1">
    <source>
        <dbReference type="EMBL" id="MBF8807624.1"/>
    </source>
</evidence>
<name>A0A931AYE1_9ENTE</name>
<reference evidence="1" key="1">
    <citation type="submission" date="2020-09" db="EMBL/GenBank/DDBJ databases">
        <title>Genomic insights into the novelty and pathogenicity of a unique biofilm-forming Enterococcus sp. bacteria (Enterococcus lacertideformus) identified in reptiles.</title>
        <authorList>
            <person name="Agius J.E."/>
            <person name="Phalen D.N."/>
            <person name="Rose K."/>
            <person name="Eden J.-S."/>
        </authorList>
    </citation>
    <scope>NUCLEOTIDE SEQUENCE</scope>
    <source>
        <strain evidence="1">PHRS 0518</strain>
    </source>
</reference>
<gene>
    <name evidence="1" type="ORF">IC227_03600</name>
</gene>
<organism evidence="1 2">
    <name type="scientific">Enterococcus lacertideformus</name>
    <dbReference type="NCBI Taxonomy" id="2771493"/>
    <lineage>
        <taxon>Bacteria</taxon>
        <taxon>Bacillati</taxon>
        <taxon>Bacillota</taxon>
        <taxon>Bacilli</taxon>
        <taxon>Lactobacillales</taxon>
        <taxon>Enterococcaceae</taxon>
        <taxon>Enterococcus</taxon>
    </lineage>
</organism>
<sequence length="556" mass="65015">MFIEELAQKIFDYLRTKNTFEKNEKNILRTIKKIKIIKYEGKDVYLINLIKQFNRFVKIYNESENNLSKKFEDKLVAERRTLQQIYRENPDLVSSIKFTIGGSVIEKVDKYLSLNSDEHNKKFRKMDRLLLTYLLRATVKTSPLADLVVTEISGLEGNDGSMLRKITINHSFLMELLDKVVERNEQAVNCVFTINRTMIKTNEEIIVTIPISSRDEQEDSLLINNRQGLASIKRIEIFEKFLDDVGDSKSYLDLLELANLHFLNPHTAKKILTKLISGGFIVRKNILNDASMDFFDKFLDYIKEKNIEPWLQNQFSKVITSIRKIEKEKRIEIADILTLENLLEQIINKYGLKKVPSRNLVYFDYSKSSKFQEDFRSFRPLIECLQFISLALDSAVRSRVVVSESIKNWDGEVQLVDGEESRASLFRMLGKLLEETNQPSIYTGKYNFSIPERSMFINKMNKFILELFSEMKNSSKDEIILSLESLSQRIVFLKEMLPNDILSHTFFFQKIEDNSIVINHIYNGFTTFISRFSKAYGRQKIYQAYVNKTMPGKILM</sequence>
<keyword evidence="2" id="KW-1185">Reference proteome</keyword>
<accession>A0A931AYE1</accession>
<dbReference type="Proteomes" id="UP000637757">
    <property type="component" value="Unassembled WGS sequence"/>
</dbReference>
<evidence type="ECO:0008006" key="3">
    <source>
        <dbReference type="Google" id="ProtNLM"/>
    </source>
</evidence>
<dbReference type="AlphaFoldDB" id="A0A931AYE1"/>
<proteinExistence type="predicted"/>
<evidence type="ECO:0000313" key="2">
    <source>
        <dbReference type="Proteomes" id="UP000637757"/>
    </source>
</evidence>
<comment type="caution">
    <text evidence="1">The sequence shown here is derived from an EMBL/GenBank/DDBJ whole genome shotgun (WGS) entry which is preliminary data.</text>
</comment>